<keyword evidence="3" id="KW-1185">Reference proteome</keyword>
<dbReference type="OrthoDB" id="3748887at2"/>
<accession>A0A1G6HH43</accession>
<name>A0A1G6HH43_9ACTN</name>
<feature type="transmembrane region" description="Helical" evidence="1">
    <location>
        <begin position="20"/>
        <end position="39"/>
    </location>
</feature>
<sequence length="91" mass="10116">MHPFYEPNARQLAGRGTSASGLLSMAAYLAFWAVALVIVRREVDARFPKGRISQPDTAMVLLRERFARGEIDQDQFRAMTAVLQRPAPTPG</sequence>
<proteinExistence type="predicted"/>
<evidence type="ECO:0000256" key="1">
    <source>
        <dbReference type="SAM" id="Phobius"/>
    </source>
</evidence>
<gene>
    <name evidence="2" type="ORF">GA0111570_11029</name>
</gene>
<dbReference type="EMBL" id="FMYF01000010">
    <property type="protein sequence ID" value="SDB93562.1"/>
    <property type="molecule type" value="Genomic_DNA"/>
</dbReference>
<dbReference type="STRING" id="1577474.GA0111570_11029"/>
<keyword evidence="1" id="KW-0472">Membrane</keyword>
<evidence type="ECO:0000313" key="2">
    <source>
        <dbReference type="EMBL" id="SDB93562.1"/>
    </source>
</evidence>
<reference evidence="2 3" key="1">
    <citation type="submission" date="2016-06" db="EMBL/GenBank/DDBJ databases">
        <authorList>
            <person name="Olsen C.W."/>
            <person name="Carey S."/>
            <person name="Hinshaw L."/>
            <person name="Karasin A.I."/>
        </authorList>
    </citation>
    <scope>NUCLEOTIDE SEQUENCE [LARGE SCALE GENOMIC DNA]</scope>
    <source>
        <strain evidence="2 3">LZ-22</strain>
    </source>
</reference>
<keyword evidence="1" id="KW-0812">Transmembrane</keyword>
<keyword evidence="1" id="KW-1133">Transmembrane helix</keyword>
<dbReference type="AlphaFoldDB" id="A0A1G6HH43"/>
<dbReference type="Proteomes" id="UP000199086">
    <property type="component" value="Unassembled WGS sequence"/>
</dbReference>
<organism evidence="2 3">
    <name type="scientific">Raineyella antarctica</name>
    <dbReference type="NCBI Taxonomy" id="1577474"/>
    <lineage>
        <taxon>Bacteria</taxon>
        <taxon>Bacillati</taxon>
        <taxon>Actinomycetota</taxon>
        <taxon>Actinomycetes</taxon>
        <taxon>Propionibacteriales</taxon>
        <taxon>Propionibacteriaceae</taxon>
        <taxon>Raineyella</taxon>
    </lineage>
</organism>
<evidence type="ECO:0000313" key="3">
    <source>
        <dbReference type="Proteomes" id="UP000199086"/>
    </source>
</evidence>
<dbReference type="RefSeq" id="WP_092612326.1">
    <property type="nucleotide sequence ID" value="NZ_FMYF01000010.1"/>
</dbReference>
<protein>
    <submittedName>
        <fullName evidence="2">Putative membrane protein</fullName>
    </submittedName>
</protein>